<dbReference type="InterPro" id="IPR001304">
    <property type="entry name" value="C-type_lectin-like"/>
</dbReference>
<proteinExistence type="predicted"/>
<reference evidence="5" key="1">
    <citation type="submission" date="2017-10" db="EMBL/GenBank/DDBJ databases">
        <title>Rapid genome shrinkage in a self-fertile nematode reveals novel sperm competition proteins.</title>
        <authorList>
            <person name="Yin D."/>
            <person name="Schwarz E.M."/>
            <person name="Thomas C.G."/>
            <person name="Felde R.L."/>
            <person name="Korf I.F."/>
            <person name="Cutter A.D."/>
            <person name="Schartner C.M."/>
            <person name="Ralston E.J."/>
            <person name="Meyer B.J."/>
            <person name="Haag E.S."/>
        </authorList>
    </citation>
    <scope>NUCLEOTIDE SEQUENCE [LARGE SCALE GENOMIC DNA]</scope>
    <source>
        <strain evidence="5">JU1422</strain>
    </source>
</reference>
<evidence type="ECO:0000256" key="1">
    <source>
        <dbReference type="SAM" id="MobiDB-lite"/>
    </source>
</evidence>
<feature type="domain" description="C-type lectin" evidence="3">
    <location>
        <begin position="95"/>
        <end position="234"/>
    </location>
</feature>
<keyword evidence="2" id="KW-0732">Signal</keyword>
<dbReference type="CDD" id="cd00037">
    <property type="entry name" value="CLECT"/>
    <property type="match status" value="1"/>
</dbReference>
<gene>
    <name evidence="4" type="primary">Cnig_chr_II.g7247</name>
    <name evidence="4" type="ORF">B9Z55_007247</name>
</gene>
<protein>
    <recommendedName>
        <fullName evidence="3">C-type lectin domain-containing protein</fullName>
    </recommendedName>
</protein>
<dbReference type="AlphaFoldDB" id="A0A2G5V8P6"/>
<keyword evidence="5" id="KW-1185">Reference proteome</keyword>
<dbReference type="PANTHER" id="PTHR23124">
    <property type="entry name" value="C-TYPE LECTIN DOMAIN-CONTAINING PROTEIN-RELATED-RELATED"/>
    <property type="match status" value="1"/>
</dbReference>
<dbReference type="OrthoDB" id="5860413at2759"/>
<dbReference type="Pfam" id="PF00059">
    <property type="entry name" value="Lectin_C"/>
    <property type="match status" value="1"/>
</dbReference>
<dbReference type="SMART" id="SM00034">
    <property type="entry name" value="CLECT"/>
    <property type="match status" value="1"/>
</dbReference>
<evidence type="ECO:0000313" key="4">
    <source>
        <dbReference type="EMBL" id="PIC48159.1"/>
    </source>
</evidence>
<dbReference type="PANTHER" id="PTHR23124:SF148">
    <property type="entry name" value="C-TYPE LECTIN DOMAIN-CONTAINING PROTEIN-RELATED"/>
    <property type="match status" value="1"/>
</dbReference>
<evidence type="ECO:0000313" key="5">
    <source>
        <dbReference type="Proteomes" id="UP000230233"/>
    </source>
</evidence>
<accession>A0A2G5V8P6</accession>
<feature type="compositionally biased region" description="Pro residues" evidence="1">
    <location>
        <begin position="65"/>
        <end position="84"/>
    </location>
</feature>
<dbReference type="EMBL" id="PDUG01000002">
    <property type="protein sequence ID" value="PIC48159.1"/>
    <property type="molecule type" value="Genomic_DNA"/>
</dbReference>
<evidence type="ECO:0000256" key="2">
    <source>
        <dbReference type="SAM" id="SignalP"/>
    </source>
</evidence>
<comment type="caution">
    <text evidence="4">The sequence shown here is derived from an EMBL/GenBank/DDBJ whole genome shotgun (WGS) entry which is preliminary data.</text>
</comment>
<evidence type="ECO:0000259" key="3">
    <source>
        <dbReference type="PROSITE" id="PS50041"/>
    </source>
</evidence>
<dbReference type="Gene3D" id="3.10.100.10">
    <property type="entry name" value="Mannose-Binding Protein A, subunit A"/>
    <property type="match status" value="1"/>
</dbReference>
<organism evidence="4 5">
    <name type="scientific">Caenorhabditis nigoni</name>
    <dbReference type="NCBI Taxonomy" id="1611254"/>
    <lineage>
        <taxon>Eukaryota</taxon>
        <taxon>Metazoa</taxon>
        <taxon>Ecdysozoa</taxon>
        <taxon>Nematoda</taxon>
        <taxon>Chromadorea</taxon>
        <taxon>Rhabditida</taxon>
        <taxon>Rhabditina</taxon>
        <taxon>Rhabditomorpha</taxon>
        <taxon>Rhabditoidea</taxon>
        <taxon>Rhabditidae</taxon>
        <taxon>Peloderinae</taxon>
        <taxon>Caenorhabditis</taxon>
    </lineage>
</organism>
<sequence length="262" mass="28932">MKFTIFIFLCFSTLSSAIYFGGGGSGNSYPSESHYDGYDGDYEPQRPPTYDNYGPPHRPPHRPPPRPYPAPRPHPAPTARPPSCPKGWYRTQREYGGWCMKVFAGTVDHPTAEKLCRAKGAVLSGFRTKTEINFVIGDGMSVILPQPSGGVWVGVKRVPRCIGQHLTGTCNATHSFYWTDGSANGYEAMKFQPNEPDNKGGNENCALLMISYGPFVPAEHRLNIGQMIDVPCSQNANSYWPPGSKPRQNRAYVCGFRTQGYG</sequence>
<dbReference type="PROSITE" id="PS50041">
    <property type="entry name" value="C_TYPE_LECTIN_2"/>
    <property type="match status" value="1"/>
</dbReference>
<dbReference type="Proteomes" id="UP000230233">
    <property type="component" value="Chromosome II"/>
</dbReference>
<dbReference type="SUPFAM" id="SSF56436">
    <property type="entry name" value="C-type lectin-like"/>
    <property type="match status" value="1"/>
</dbReference>
<feature type="region of interest" description="Disordered" evidence="1">
    <location>
        <begin position="31"/>
        <end position="85"/>
    </location>
</feature>
<dbReference type="InterPro" id="IPR016187">
    <property type="entry name" value="CTDL_fold"/>
</dbReference>
<dbReference type="STRING" id="1611254.A0A2G5V8P6"/>
<feature type="chain" id="PRO_5013841956" description="C-type lectin domain-containing protein" evidence="2">
    <location>
        <begin position="18"/>
        <end position="262"/>
    </location>
</feature>
<dbReference type="InterPro" id="IPR016186">
    <property type="entry name" value="C-type_lectin-like/link_sf"/>
</dbReference>
<name>A0A2G5V8P6_9PELO</name>
<feature type="signal peptide" evidence="2">
    <location>
        <begin position="1"/>
        <end position="17"/>
    </location>
</feature>